<dbReference type="PANTHER" id="PTHR21666">
    <property type="entry name" value="PEPTIDASE-RELATED"/>
    <property type="match status" value="1"/>
</dbReference>
<accession>A0A2V4XB14</accession>
<dbReference type="SUPFAM" id="SSF51261">
    <property type="entry name" value="Duplicated hybrid motif"/>
    <property type="match status" value="1"/>
</dbReference>
<feature type="signal peptide" evidence="2">
    <location>
        <begin position="1"/>
        <end position="22"/>
    </location>
</feature>
<evidence type="ECO:0000259" key="3">
    <source>
        <dbReference type="Pfam" id="PF01551"/>
    </source>
</evidence>
<proteinExistence type="predicted"/>
<gene>
    <name evidence="5" type="ORF">DFQ11_101677</name>
</gene>
<sequence>MRTKITFVVFLLFFLTFSTAQAPSTAIGGGEFVFNPTKNSCLTTAQRTIIKQDLKTNVSALKLQNKLAFRSSTNSENHPLFIWPVQKANNVIFNDVWAISGYVDHNSSYPNQLTDYNCGTKTYDTADGYNHQGVDIYNWPFSWKLMDDDAVEIIAAAPGQILAKHDGEFDRSCSFNNNIWNAIYVQHDDGSVAWYGHMKNGSLSPKNVGDSVAQGEYLGIVGSSGNSTGPHLHFEVYTDASFTQLVDPFAGDCNNMNSTSWWADQRPYIDSNINALMTHSQVPDAFPECPTTETTYERNDFDISEDIYMSLYLRDQVNNIPLLLKVIRPDGSYLYEWSYTPTGNYSSAYYYWYFPVDAVGTWTWQVTYQGQTESHTFNVTDQLGIDDLILENTSIYPNPFNTTIKIESKTKITSASIVNVLGKSILEFKANSAEGISHLNLAELSNGMYFVILKGDDNQKKTVKIIKK</sequence>
<feature type="domain" description="M23ase beta-sheet core" evidence="3">
    <location>
        <begin position="153"/>
        <end position="240"/>
    </location>
</feature>
<comment type="caution">
    <text evidence="5">The sequence shown here is derived from an EMBL/GenBank/DDBJ whole genome shotgun (WGS) entry which is preliminary data.</text>
</comment>
<dbReference type="NCBIfam" id="TIGR04183">
    <property type="entry name" value="Por_Secre_tail"/>
    <property type="match status" value="1"/>
</dbReference>
<dbReference type="InterPro" id="IPR050570">
    <property type="entry name" value="Cell_wall_metabolism_enzyme"/>
</dbReference>
<dbReference type="CDD" id="cd12797">
    <property type="entry name" value="M23_peptidase"/>
    <property type="match status" value="1"/>
</dbReference>
<dbReference type="InterPro" id="IPR011055">
    <property type="entry name" value="Dup_hybrid_motif"/>
</dbReference>
<dbReference type="Pfam" id="PF18962">
    <property type="entry name" value="Por_Secre_tail"/>
    <property type="match status" value="1"/>
</dbReference>
<feature type="chain" id="PRO_5016049270" evidence="2">
    <location>
        <begin position="23"/>
        <end position="468"/>
    </location>
</feature>
<dbReference type="InterPro" id="IPR026444">
    <property type="entry name" value="Secre_tail"/>
</dbReference>
<dbReference type="Pfam" id="PF01551">
    <property type="entry name" value="Peptidase_M23"/>
    <property type="match status" value="1"/>
</dbReference>
<dbReference type="EMBL" id="QJTD01000001">
    <property type="protein sequence ID" value="PYE83245.1"/>
    <property type="molecule type" value="Genomic_DNA"/>
</dbReference>
<dbReference type="AlphaFoldDB" id="A0A2V4XB14"/>
<keyword evidence="1 2" id="KW-0732">Signal</keyword>
<protein>
    <submittedName>
        <fullName evidence="5">Putative secreted protein (Por secretion system target)</fullName>
    </submittedName>
</protein>
<dbReference type="RefSeq" id="WP_110474241.1">
    <property type="nucleotide sequence ID" value="NZ_BMWQ01000001.1"/>
</dbReference>
<dbReference type="InterPro" id="IPR016047">
    <property type="entry name" value="M23ase_b-sheet_dom"/>
</dbReference>
<dbReference type="Gene3D" id="2.70.70.10">
    <property type="entry name" value="Glucose Permease (Domain IIA)"/>
    <property type="match status" value="1"/>
</dbReference>
<organism evidence="5 6">
    <name type="scientific">Winogradskyella epiphytica</name>
    <dbReference type="NCBI Taxonomy" id="262005"/>
    <lineage>
        <taxon>Bacteria</taxon>
        <taxon>Pseudomonadati</taxon>
        <taxon>Bacteroidota</taxon>
        <taxon>Flavobacteriia</taxon>
        <taxon>Flavobacteriales</taxon>
        <taxon>Flavobacteriaceae</taxon>
        <taxon>Winogradskyella</taxon>
    </lineage>
</organism>
<evidence type="ECO:0000256" key="1">
    <source>
        <dbReference type="ARBA" id="ARBA00022729"/>
    </source>
</evidence>
<dbReference type="Proteomes" id="UP000248054">
    <property type="component" value="Unassembled WGS sequence"/>
</dbReference>
<dbReference type="OrthoDB" id="9809488at2"/>
<evidence type="ECO:0000259" key="4">
    <source>
        <dbReference type="Pfam" id="PF18962"/>
    </source>
</evidence>
<evidence type="ECO:0000313" key="5">
    <source>
        <dbReference type="EMBL" id="PYE83245.1"/>
    </source>
</evidence>
<dbReference type="GO" id="GO:0004222">
    <property type="term" value="F:metalloendopeptidase activity"/>
    <property type="evidence" value="ECO:0007669"/>
    <property type="project" value="TreeGrafter"/>
</dbReference>
<evidence type="ECO:0000256" key="2">
    <source>
        <dbReference type="SAM" id="SignalP"/>
    </source>
</evidence>
<dbReference type="PANTHER" id="PTHR21666:SF270">
    <property type="entry name" value="MUREIN HYDROLASE ACTIVATOR ENVC"/>
    <property type="match status" value="1"/>
</dbReference>
<keyword evidence="6" id="KW-1185">Reference proteome</keyword>
<name>A0A2V4XB14_9FLAO</name>
<evidence type="ECO:0000313" key="6">
    <source>
        <dbReference type="Proteomes" id="UP000248054"/>
    </source>
</evidence>
<feature type="domain" description="Secretion system C-terminal sorting" evidence="4">
    <location>
        <begin position="395"/>
        <end position="465"/>
    </location>
</feature>
<reference evidence="5 6" key="1">
    <citation type="submission" date="2018-06" db="EMBL/GenBank/DDBJ databases">
        <title>Genomic Encyclopedia of Type Strains, Phase III (KMG-III): the genomes of soil and plant-associated and newly described type strains.</title>
        <authorList>
            <person name="Whitman W."/>
        </authorList>
    </citation>
    <scope>NUCLEOTIDE SEQUENCE [LARGE SCALE GENOMIC DNA]</scope>
    <source>
        <strain evidence="5 6">CECT 7945</strain>
    </source>
</reference>